<sequence>MLFSTHGDQNVHVPGDRFEALGLADLRRIRFSGRAQSEQTFAGNFVECLFDGVELDKINFSNCDWKDCRVYNTTFIDCELGDASFITNLFDQCSFIQCKFPNTGISDCSFRNCVFEDCDLSNIVMKSNRIERSRFSRCSTSNRVIESSLLIDTSWSGMNLEVGLILGNFGLERSNVQACVLFEKQPDRSLREITWSDLGRIGGHRPLSPIETFRLAFFETGDADGDPDALEQAINPRNWTSEAIIESSFGALLNSFAQFLLALFAANRLPVYGLLRFHTHNFALLEWLSGKPEFSSLYQSAAGVHLSVTREVDAYARAVQEIVDAHTNLLHIRLEADGPLDPSYYESLFREADGGQIRVDWVRPRNSPVEVSLNFFDYATLLSIVALVLATRTKFELSKIQSMGWIASPPTGDRNGEAANGKQLIAFRTGFSLDRPSEYEINVRTLLPRSFLLDLHLCLNISLFKRVRGVLIGLLLPPKDP</sequence>
<evidence type="ECO:0000313" key="1">
    <source>
        <dbReference type="EMBL" id="ABD09205.1"/>
    </source>
</evidence>
<dbReference type="Proteomes" id="UP000008809">
    <property type="component" value="Chromosome"/>
</dbReference>
<name>Q2IRF5_RHOP2</name>
<dbReference type="SUPFAM" id="SSF141571">
    <property type="entry name" value="Pentapeptide repeat-like"/>
    <property type="match status" value="1"/>
</dbReference>
<proteinExistence type="predicted"/>
<organism evidence="1 2">
    <name type="scientific">Rhodopseudomonas palustris (strain HaA2)</name>
    <dbReference type="NCBI Taxonomy" id="316058"/>
    <lineage>
        <taxon>Bacteria</taxon>
        <taxon>Pseudomonadati</taxon>
        <taxon>Pseudomonadota</taxon>
        <taxon>Alphaproteobacteria</taxon>
        <taxon>Hyphomicrobiales</taxon>
        <taxon>Nitrobacteraceae</taxon>
        <taxon>Rhodopseudomonas</taxon>
    </lineage>
</organism>
<dbReference type="AlphaFoldDB" id="Q2IRF5"/>
<dbReference type="KEGG" id="rpb:RPB_4522"/>
<keyword evidence="2" id="KW-1185">Reference proteome</keyword>
<accession>Q2IRF5</accession>
<dbReference type="HOGENOM" id="CLU_567282_0_0_5"/>
<protein>
    <recommendedName>
        <fullName evidence="3">Pentapeptide repeat-containing protein</fullName>
    </recommendedName>
</protein>
<gene>
    <name evidence="1" type="ordered locus">RPB_4522</name>
</gene>
<reference evidence="1 2" key="1">
    <citation type="submission" date="2006-01" db="EMBL/GenBank/DDBJ databases">
        <title>Complete sequence of Rhodopseudomonas palustris HaA2.</title>
        <authorList>
            <consortium name="US DOE Joint Genome Institute"/>
            <person name="Copeland A."/>
            <person name="Lucas S."/>
            <person name="Lapidus A."/>
            <person name="Barry K."/>
            <person name="Detter J.C."/>
            <person name="Glavina T."/>
            <person name="Hammon N."/>
            <person name="Israni S."/>
            <person name="Pitluck S."/>
            <person name="Chain P."/>
            <person name="Malfatti S."/>
            <person name="Shin M."/>
            <person name="Vergez L."/>
            <person name="Schmutz J."/>
            <person name="Larimer F."/>
            <person name="Land M."/>
            <person name="Hauser L."/>
            <person name="Pelletier D.A."/>
            <person name="Kyrpides N."/>
            <person name="Anderson I."/>
            <person name="Oda Y."/>
            <person name="Harwood C.S."/>
            <person name="Richardson P."/>
        </authorList>
    </citation>
    <scope>NUCLEOTIDE SEQUENCE [LARGE SCALE GENOMIC DNA]</scope>
    <source>
        <strain evidence="1 2">HaA2</strain>
    </source>
</reference>
<dbReference type="EMBL" id="CP000250">
    <property type="protein sequence ID" value="ABD09205.1"/>
    <property type="molecule type" value="Genomic_DNA"/>
</dbReference>
<evidence type="ECO:0008006" key="3">
    <source>
        <dbReference type="Google" id="ProtNLM"/>
    </source>
</evidence>
<dbReference type="STRING" id="316058.RPB_4522"/>
<dbReference type="Gene3D" id="2.160.20.80">
    <property type="entry name" value="E3 ubiquitin-protein ligase SopA"/>
    <property type="match status" value="2"/>
</dbReference>
<evidence type="ECO:0000313" key="2">
    <source>
        <dbReference type="Proteomes" id="UP000008809"/>
    </source>
</evidence>